<evidence type="ECO:0000256" key="2">
    <source>
        <dbReference type="ARBA" id="ARBA00007951"/>
    </source>
</evidence>
<dbReference type="SUPFAM" id="SSF51445">
    <property type="entry name" value="(Trans)glycosidases"/>
    <property type="match status" value="1"/>
</dbReference>
<dbReference type="InterPro" id="IPR016286">
    <property type="entry name" value="FUC_metazoa-typ"/>
</dbReference>
<dbReference type="EC" id="3.2.1.51" evidence="3"/>
<dbReference type="Pfam" id="PF16757">
    <property type="entry name" value="Fucosidase_C"/>
    <property type="match status" value="1"/>
</dbReference>
<dbReference type="SMART" id="SM00812">
    <property type="entry name" value="Alpha_L_fucos"/>
    <property type="match status" value="1"/>
</dbReference>
<keyword evidence="4 7" id="KW-0732">Signal</keyword>
<dbReference type="EMBL" id="CP109967">
    <property type="protein sequence ID" value="WAJ72177.1"/>
    <property type="molecule type" value="Genomic_DNA"/>
</dbReference>
<dbReference type="RefSeq" id="WP_268076892.1">
    <property type="nucleotide sequence ID" value="NZ_CP109967.1"/>
</dbReference>
<evidence type="ECO:0000313" key="11">
    <source>
        <dbReference type="Proteomes" id="UP001163726"/>
    </source>
</evidence>
<dbReference type="Proteomes" id="UP001163726">
    <property type="component" value="Plasmid pCadTS8_2"/>
</dbReference>
<evidence type="ECO:0000259" key="9">
    <source>
        <dbReference type="Pfam" id="PF16757"/>
    </source>
</evidence>
<keyword evidence="6" id="KW-0326">Glycosidase</keyword>
<dbReference type="PRINTS" id="PR00741">
    <property type="entry name" value="GLHYDRLASE29"/>
</dbReference>
<evidence type="ECO:0000256" key="4">
    <source>
        <dbReference type="ARBA" id="ARBA00022729"/>
    </source>
</evidence>
<dbReference type="PANTHER" id="PTHR10030:SF37">
    <property type="entry name" value="ALPHA-L-FUCOSIDASE-RELATED"/>
    <property type="match status" value="1"/>
</dbReference>
<evidence type="ECO:0000256" key="5">
    <source>
        <dbReference type="ARBA" id="ARBA00022801"/>
    </source>
</evidence>
<feature type="chain" id="PRO_5045779666" description="alpha-L-fucosidase" evidence="7">
    <location>
        <begin position="23"/>
        <end position="540"/>
    </location>
</feature>
<comment type="similarity">
    <text evidence="2">Belongs to the glycosyl hydrolase 29 family.</text>
</comment>
<accession>A0ABY7ATT1</accession>
<evidence type="ECO:0000256" key="6">
    <source>
        <dbReference type="ARBA" id="ARBA00023295"/>
    </source>
</evidence>
<dbReference type="InterPro" id="IPR013780">
    <property type="entry name" value="Glyco_hydro_b"/>
</dbReference>
<evidence type="ECO:0000256" key="1">
    <source>
        <dbReference type="ARBA" id="ARBA00004071"/>
    </source>
</evidence>
<dbReference type="InterPro" id="IPR057739">
    <property type="entry name" value="Glyco_hydro_29_N"/>
</dbReference>
<dbReference type="Gene3D" id="3.20.20.80">
    <property type="entry name" value="Glycosidases"/>
    <property type="match status" value="1"/>
</dbReference>
<evidence type="ECO:0000259" key="8">
    <source>
        <dbReference type="Pfam" id="PF01120"/>
    </source>
</evidence>
<sequence>MTKFKKSMLTTAILMAAGFNLAACGDQKANQNSQAQDTDSAKTATAEKALTPEQKLKEIKEVADQGPFKASWDSLENYEIPTWYQDAKFGIFIHWGVYSVPAHNGEWYPRWMYDKEYWDYNKFHTENFGPVTEFGYKDFIPMFKAEKFDADKWLKVIQDSGAKYMVPVAEHHDGFSMYDNSYSRWDSTEMGPKRDIIAELKEAASKTDIHFGLSSHRAENWWFFDRGRSMPSDVQNEEYRDLYGPAVDRETSESGETPPTKEFMDDWLLRTVELVDKYEPELIWFDWWMASEPFHEHVQEFTSYYYNKGVKWENMPALNYKEHQEMRSFPDGSAVLDIERGQLADIRKHFWQTDTSVSKTSWGYVTNHEYRTPNSLVDDLIDIVSKNGSMLLNIGPKPDGTIPQAEIDLLSEIGSWLKLNGEAIYGTRPWVMFGEGVTEVVDGKHSNDAEKHRKDFTKHDIRFTTKGDDLYATIMAWPGAGETVTIKSINADNYSKTIANVTMIGHSGELEFEQTEDGLKVVMPASAPSDYAQVLKIVAQ</sequence>
<evidence type="ECO:0000313" key="10">
    <source>
        <dbReference type="EMBL" id="WAJ72177.1"/>
    </source>
</evidence>
<feature type="domain" description="Alpha-L-fucosidase C-terminal" evidence="9">
    <location>
        <begin position="454"/>
        <end position="537"/>
    </location>
</feature>
<name>A0ABY7ATT1_9ALTE</name>
<gene>
    <name evidence="10" type="ORF">OLW01_18025</name>
</gene>
<dbReference type="Pfam" id="PF01120">
    <property type="entry name" value="Alpha_L_fucos"/>
    <property type="match status" value="1"/>
</dbReference>
<reference evidence="10" key="1">
    <citation type="submission" date="2022-10" db="EMBL/GenBank/DDBJ databases">
        <title>Catenovulum adriacola sp. nov. isolated in the Harbour of Susak.</title>
        <authorList>
            <person name="Schoch T."/>
            <person name="Reich S.J."/>
            <person name="Stoeferle S."/>
            <person name="Flaiz M."/>
            <person name="Kazda M."/>
            <person name="Riedel C.U."/>
            <person name="Duerre P."/>
        </authorList>
    </citation>
    <scope>NUCLEOTIDE SEQUENCE</scope>
    <source>
        <strain evidence="10">TS8</strain>
        <plasmid evidence="10">pCadTS8_2</plasmid>
    </source>
</reference>
<proteinExistence type="inferred from homology"/>
<dbReference type="Gene3D" id="2.60.40.1180">
    <property type="entry name" value="Golgi alpha-mannosidase II"/>
    <property type="match status" value="1"/>
</dbReference>
<evidence type="ECO:0000256" key="3">
    <source>
        <dbReference type="ARBA" id="ARBA00012662"/>
    </source>
</evidence>
<keyword evidence="10" id="KW-0614">Plasmid</keyword>
<keyword evidence="5" id="KW-0378">Hydrolase</keyword>
<dbReference type="PANTHER" id="PTHR10030">
    <property type="entry name" value="ALPHA-L-FUCOSIDASE"/>
    <property type="match status" value="1"/>
</dbReference>
<comment type="function">
    <text evidence="1">Alpha-L-fucosidase is responsible for hydrolyzing the alpha-1,6-linked fucose joined to the reducing-end N-acetylglucosamine of the carbohydrate moieties of glycoproteins.</text>
</comment>
<keyword evidence="11" id="KW-1185">Reference proteome</keyword>
<feature type="domain" description="Glycoside hydrolase family 29 N-terminal" evidence="8">
    <location>
        <begin position="60"/>
        <end position="422"/>
    </location>
</feature>
<dbReference type="InterPro" id="IPR017853">
    <property type="entry name" value="GH"/>
</dbReference>
<dbReference type="InterPro" id="IPR031919">
    <property type="entry name" value="Fucosidase_C"/>
</dbReference>
<dbReference type="InterPro" id="IPR000933">
    <property type="entry name" value="Glyco_hydro_29"/>
</dbReference>
<protein>
    <recommendedName>
        <fullName evidence="3">alpha-L-fucosidase</fullName>
        <ecNumber evidence="3">3.2.1.51</ecNumber>
    </recommendedName>
</protein>
<organism evidence="10 11">
    <name type="scientific">Catenovulum adriaticum</name>
    <dbReference type="NCBI Taxonomy" id="2984846"/>
    <lineage>
        <taxon>Bacteria</taxon>
        <taxon>Pseudomonadati</taxon>
        <taxon>Pseudomonadota</taxon>
        <taxon>Gammaproteobacteria</taxon>
        <taxon>Alteromonadales</taxon>
        <taxon>Alteromonadaceae</taxon>
        <taxon>Catenovulum</taxon>
    </lineage>
</organism>
<evidence type="ECO:0000256" key="7">
    <source>
        <dbReference type="SAM" id="SignalP"/>
    </source>
</evidence>
<feature type="signal peptide" evidence="7">
    <location>
        <begin position="1"/>
        <end position="22"/>
    </location>
</feature>
<geneLocation type="plasmid" evidence="10 11">
    <name>pCadTS8_2</name>
</geneLocation>
<dbReference type="PIRSF" id="PIRSF001092">
    <property type="entry name" value="Alpha-L-fucosidase"/>
    <property type="match status" value="1"/>
</dbReference>